<dbReference type="Gene3D" id="3.40.50.1000">
    <property type="entry name" value="HAD superfamily/HAD-like"/>
    <property type="match status" value="1"/>
</dbReference>
<dbReference type="InterPro" id="IPR050510">
    <property type="entry name" value="Cation_transp_ATPase_P-type"/>
</dbReference>
<dbReference type="PRINTS" id="PR00121">
    <property type="entry name" value="NAKATPASE"/>
</dbReference>
<feature type="transmembrane region" description="Helical" evidence="20">
    <location>
        <begin position="799"/>
        <end position="819"/>
    </location>
</feature>
<evidence type="ECO:0000256" key="6">
    <source>
        <dbReference type="ARBA" id="ARBA00022553"/>
    </source>
</evidence>
<evidence type="ECO:0000256" key="3">
    <source>
        <dbReference type="ARBA" id="ARBA00006024"/>
    </source>
</evidence>
<dbReference type="GO" id="GO:0140581">
    <property type="term" value="F:P-type monovalent copper transporter activity"/>
    <property type="evidence" value="ECO:0007669"/>
    <property type="project" value="UniProtKB-EC"/>
</dbReference>
<dbReference type="GO" id="GO:0036376">
    <property type="term" value="P:sodium ion export across plasma membrane"/>
    <property type="evidence" value="ECO:0007669"/>
    <property type="project" value="TreeGrafter"/>
</dbReference>
<feature type="transmembrane region" description="Helical" evidence="20">
    <location>
        <begin position="768"/>
        <end position="787"/>
    </location>
</feature>
<evidence type="ECO:0000256" key="17">
    <source>
        <dbReference type="ARBA" id="ARBA00023136"/>
    </source>
</evidence>
<dbReference type="GO" id="GO:1990573">
    <property type="term" value="P:potassium ion import across plasma membrane"/>
    <property type="evidence" value="ECO:0007669"/>
    <property type="project" value="TreeGrafter"/>
</dbReference>
<dbReference type="InterPro" id="IPR044492">
    <property type="entry name" value="P_typ_ATPase_HD_dom"/>
</dbReference>
<evidence type="ECO:0000256" key="11">
    <source>
        <dbReference type="ARBA" id="ARBA00022840"/>
    </source>
</evidence>
<feature type="transmembrane region" description="Helical" evidence="20">
    <location>
        <begin position="733"/>
        <end position="756"/>
    </location>
</feature>
<keyword evidence="9" id="KW-0547">Nucleotide-binding</keyword>
<keyword evidence="17 20" id="KW-0472">Membrane</keyword>
<dbReference type="InterPro" id="IPR006068">
    <property type="entry name" value="ATPase_P-typ_cation-transptr_C"/>
</dbReference>
<dbReference type="EC" id="7.2.2.8" evidence="4"/>
<dbReference type="GO" id="GO:1902600">
    <property type="term" value="P:proton transmembrane transport"/>
    <property type="evidence" value="ECO:0007669"/>
    <property type="project" value="TreeGrafter"/>
</dbReference>
<dbReference type="SUPFAM" id="SSF81653">
    <property type="entry name" value="Calcium ATPase, transduction domain A"/>
    <property type="match status" value="1"/>
</dbReference>
<dbReference type="FunFam" id="2.70.150.10:FF:000160">
    <property type="entry name" value="Sarcoplasmic/endoplasmic reticulum calcium ATPase 1"/>
    <property type="match status" value="1"/>
</dbReference>
<keyword evidence="7 20" id="KW-0812">Transmembrane</keyword>
<dbReference type="InterPro" id="IPR001757">
    <property type="entry name" value="P_typ_ATPase"/>
</dbReference>
<evidence type="ECO:0000256" key="18">
    <source>
        <dbReference type="ARBA" id="ARBA00049289"/>
    </source>
</evidence>
<dbReference type="InterPro" id="IPR023299">
    <property type="entry name" value="ATPase_P-typ_cyto_dom_N"/>
</dbReference>
<dbReference type="InterPro" id="IPR036412">
    <property type="entry name" value="HAD-like_sf"/>
</dbReference>
<dbReference type="Pfam" id="PF00702">
    <property type="entry name" value="Hydrolase"/>
    <property type="match status" value="1"/>
</dbReference>
<dbReference type="STRING" id="200378.SAMN05216553_119118"/>
<dbReference type="PANTHER" id="PTHR43294">
    <property type="entry name" value="SODIUM/POTASSIUM-TRANSPORTING ATPASE SUBUNIT ALPHA"/>
    <property type="match status" value="1"/>
</dbReference>
<keyword evidence="10" id="KW-0187">Copper transport</keyword>
<dbReference type="InterPro" id="IPR059000">
    <property type="entry name" value="ATPase_P-type_domA"/>
</dbReference>
<feature type="transmembrane region" description="Helical" evidence="20">
    <location>
        <begin position="691"/>
        <end position="709"/>
    </location>
</feature>
<feature type="transmembrane region" description="Helical" evidence="20">
    <location>
        <begin position="831"/>
        <end position="850"/>
    </location>
</feature>
<dbReference type="NCBIfam" id="TIGR01494">
    <property type="entry name" value="ATPase_P-type"/>
    <property type="match status" value="2"/>
</dbReference>
<dbReference type="GO" id="GO:0046872">
    <property type="term" value="F:metal ion binding"/>
    <property type="evidence" value="ECO:0007669"/>
    <property type="project" value="UniProtKB-KW"/>
</dbReference>
<keyword evidence="13" id="KW-1278">Translocase</keyword>
<dbReference type="Pfam" id="PF00689">
    <property type="entry name" value="Cation_ATPase_C"/>
    <property type="match status" value="1"/>
</dbReference>
<comment type="similarity">
    <text evidence="3">Belongs to the cation transport ATPase (P-type) (TC 3.A.3) family. Type IB subfamily.</text>
</comment>
<dbReference type="InterPro" id="IPR023214">
    <property type="entry name" value="HAD_sf"/>
</dbReference>
<dbReference type="PRINTS" id="PR00119">
    <property type="entry name" value="CATATPASE"/>
</dbReference>
<evidence type="ECO:0000256" key="5">
    <source>
        <dbReference type="ARBA" id="ARBA00022448"/>
    </source>
</evidence>
<dbReference type="SUPFAM" id="SSF81665">
    <property type="entry name" value="Calcium ATPase, transmembrane domain M"/>
    <property type="match status" value="1"/>
</dbReference>
<keyword evidence="11" id="KW-0067">ATP-binding</keyword>
<evidence type="ECO:0000256" key="19">
    <source>
        <dbReference type="ARBA" id="ARBA00049360"/>
    </source>
</evidence>
<dbReference type="Gene3D" id="3.40.1110.10">
    <property type="entry name" value="Calcium-transporting ATPase, cytoplasmic domain N"/>
    <property type="match status" value="1"/>
</dbReference>
<dbReference type="InterPro" id="IPR018303">
    <property type="entry name" value="ATPase_P-typ_P_site"/>
</dbReference>
<feature type="domain" description="Cation-transporting P-type ATPase N-terminal" evidence="21">
    <location>
        <begin position="32"/>
        <end position="106"/>
    </location>
</feature>
<dbReference type="Gene3D" id="2.70.150.10">
    <property type="entry name" value="Calcium-transporting ATPase, cytoplasmic transduction domain A"/>
    <property type="match status" value="1"/>
</dbReference>
<dbReference type="GO" id="GO:0005524">
    <property type="term" value="F:ATP binding"/>
    <property type="evidence" value="ECO:0007669"/>
    <property type="project" value="UniProtKB-KW"/>
</dbReference>
<evidence type="ECO:0000256" key="10">
    <source>
        <dbReference type="ARBA" id="ARBA00022796"/>
    </source>
</evidence>
<dbReference type="SFLD" id="SFLDF00027">
    <property type="entry name" value="p-type_atpase"/>
    <property type="match status" value="1"/>
</dbReference>
<evidence type="ECO:0000313" key="23">
    <source>
        <dbReference type="Proteomes" id="UP000199623"/>
    </source>
</evidence>
<dbReference type="Gene3D" id="1.20.1110.10">
    <property type="entry name" value="Calcium-transporting ATPase, transmembrane domain"/>
    <property type="match status" value="3"/>
</dbReference>
<keyword evidence="16" id="KW-0406">Ion transport</keyword>
<dbReference type="InterPro" id="IPR023298">
    <property type="entry name" value="ATPase_P-typ_TM_dom_sf"/>
</dbReference>
<dbReference type="GO" id="GO:0005391">
    <property type="term" value="F:P-type sodium:potassium-exchanging transporter activity"/>
    <property type="evidence" value="ECO:0007669"/>
    <property type="project" value="TreeGrafter"/>
</dbReference>
<evidence type="ECO:0000256" key="15">
    <source>
        <dbReference type="ARBA" id="ARBA00023008"/>
    </source>
</evidence>
<accession>A0A1G8BL04</accession>
<dbReference type="AlphaFoldDB" id="A0A1G8BL04"/>
<feature type="transmembrane region" description="Helical" evidence="20">
    <location>
        <begin position="82"/>
        <end position="104"/>
    </location>
</feature>
<dbReference type="Pfam" id="PF00122">
    <property type="entry name" value="E1-E2_ATPase"/>
    <property type="match status" value="1"/>
</dbReference>
<feature type="transmembrane region" description="Helical" evidence="20">
    <location>
        <begin position="273"/>
        <end position="291"/>
    </location>
</feature>
<dbReference type="GO" id="GO:0005886">
    <property type="term" value="C:plasma membrane"/>
    <property type="evidence" value="ECO:0007669"/>
    <property type="project" value="UniProtKB-SubCell"/>
</dbReference>
<dbReference type="PANTHER" id="PTHR43294:SF20">
    <property type="entry name" value="P-TYPE ATPASE"/>
    <property type="match status" value="1"/>
</dbReference>
<dbReference type="SFLD" id="SFLDS00003">
    <property type="entry name" value="Haloacid_Dehalogenase"/>
    <property type="match status" value="1"/>
</dbReference>
<evidence type="ECO:0000256" key="4">
    <source>
        <dbReference type="ARBA" id="ARBA00012517"/>
    </source>
</evidence>
<evidence type="ECO:0000256" key="8">
    <source>
        <dbReference type="ARBA" id="ARBA00022723"/>
    </source>
</evidence>
<keyword evidence="8" id="KW-0479">Metal-binding</keyword>
<evidence type="ECO:0000259" key="21">
    <source>
        <dbReference type="SMART" id="SM00831"/>
    </source>
</evidence>
<keyword evidence="6" id="KW-0597">Phosphoprotein</keyword>
<evidence type="ECO:0000256" key="13">
    <source>
        <dbReference type="ARBA" id="ARBA00022967"/>
    </source>
</evidence>
<feature type="non-terminal residue" evidence="22">
    <location>
        <position position="1"/>
    </location>
</feature>
<gene>
    <name evidence="22" type="ORF">SAMN05216553_119118</name>
</gene>
<dbReference type="SFLD" id="SFLDG00002">
    <property type="entry name" value="C1.7:_P-type_atpase_like"/>
    <property type="match status" value="1"/>
</dbReference>
<dbReference type="InterPro" id="IPR004014">
    <property type="entry name" value="ATPase_P-typ_cation-transptr_N"/>
</dbReference>
<keyword evidence="14 20" id="KW-1133">Transmembrane helix</keyword>
<dbReference type="Pfam" id="PF00690">
    <property type="entry name" value="Cation_ATPase_N"/>
    <property type="match status" value="1"/>
</dbReference>
<organism evidence="22 23">
    <name type="scientific">Lentzea fradiae</name>
    <dbReference type="NCBI Taxonomy" id="200378"/>
    <lineage>
        <taxon>Bacteria</taxon>
        <taxon>Bacillati</taxon>
        <taxon>Actinomycetota</taxon>
        <taxon>Actinomycetes</taxon>
        <taxon>Pseudonocardiales</taxon>
        <taxon>Pseudonocardiaceae</taxon>
        <taxon>Lentzea</taxon>
    </lineage>
</organism>
<evidence type="ECO:0000313" key="22">
    <source>
        <dbReference type="EMBL" id="SDH33831.1"/>
    </source>
</evidence>
<dbReference type="GO" id="GO:0006883">
    <property type="term" value="P:intracellular sodium ion homeostasis"/>
    <property type="evidence" value="ECO:0007669"/>
    <property type="project" value="TreeGrafter"/>
</dbReference>
<evidence type="ECO:0000256" key="16">
    <source>
        <dbReference type="ARBA" id="ARBA00023065"/>
    </source>
</evidence>
<keyword evidence="12" id="KW-0460">Magnesium</keyword>
<comment type="catalytic activity">
    <reaction evidence="18">
        <text>Cu(+)(in) + ATP + H2O = Cu(+)(out) + ADP + phosphate + H(+)</text>
        <dbReference type="Rhea" id="RHEA:25792"/>
        <dbReference type="ChEBI" id="CHEBI:15377"/>
        <dbReference type="ChEBI" id="CHEBI:15378"/>
        <dbReference type="ChEBI" id="CHEBI:30616"/>
        <dbReference type="ChEBI" id="CHEBI:43474"/>
        <dbReference type="ChEBI" id="CHEBI:49552"/>
        <dbReference type="ChEBI" id="CHEBI:456216"/>
        <dbReference type="EC" id="7.2.2.8"/>
    </reaction>
</comment>
<evidence type="ECO:0000256" key="9">
    <source>
        <dbReference type="ARBA" id="ARBA00022741"/>
    </source>
</evidence>
<protein>
    <recommendedName>
        <fullName evidence="4">P-type Cu(+) transporter</fullName>
        <ecNumber evidence="4">7.2.2.8</ecNumber>
    </recommendedName>
</protein>
<keyword evidence="5" id="KW-0813">Transport</keyword>
<reference evidence="23" key="1">
    <citation type="submission" date="2016-10" db="EMBL/GenBank/DDBJ databases">
        <authorList>
            <person name="Varghese N."/>
            <person name="Submissions S."/>
        </authorList>
    </citation>
    <scope>NUCLEOTIDE SEQUENCE [LARGE SCALE GENOMIC DNA]</scope>
    <source>
        <strain evidence="23">CGMCC 4.3506</strain>
    </source>
</reference>
<dbReference type="GO" id="GO:0030007">
    <property type="term" value="P:intracellular potassium ion homeostasis"/>
    <property type="evidence" value="ECO:0007669"/>
    <property type="project" value="TreeGrafter"/>
</dbReference>
<dbReference type="FunFam" id="3.40.50.1000:FF:000144">
    <property type="entry name" value="copper-transporting ATPase 1 isoform X2"/>
    <property type="match status" value="1"/>
</dbReference>
<sequence>SPAATSWRPSATRTRTCEQAVPTATAEREEVAHHGLPVPEVVLLAETDQHDGLSTGQWRQRFTDLGPNELPPRRGRHWSLRLLGQLHHPLIYVLMVAAAITAALGEVVDASVVLGVVVINAVIGFVQEARAEKALDALVSMVRTEVTVVRDGLTARVPSVELVPGDVVLLDAGDQVGADLRLVGASELRIDESALTGESVPVTKDPVVLPPGTALADRTNMAYSGTLVTAGSGRGVVVATGSETEIGRVHRLVSTTAAVQTPLTRKLAHFSQVLTVVILGLAAFSVIVGVLRGEPFAKMVTAAVALAVGAIPEGLPAAVTVTLAIGVARMARRNAIIRRLPAVETLGSTTVICTDKTGTLTANAMTVNVVVAGGVRHEVSGIGYAPEGTFAPAADESVRQCLLAGLACNDARIVEDDGRWLPVGDPTEAALVVAARKAGLDVTDVPERVGVLPFSSERMFMATKHADGVVYVKGAVERVLDLAGLPHSTEADELAAAGLRLLAIARAADVEPTEEALRGNVELLGLVAMHDPARPEAIEAVRACQAAGVEVKMITGDHPVTARSIAAEFGITDVHARVAPEEKLRLVKQFQADGHVVAMTGDGVNDAPALRRADIGVAMGKGGTEVAKQAADMVLTDDNFASIRAAVEEGRAVFDNLRKFIIWTLPTNMAEGLVILTAILLGAALPILPVQILWINMTTAVALGLTLAFEPREPGVMQRPPLPPSLPLLTRSLVGRILFVSAILLACAFGAFRWQLSAGASLEVARTVAVNVFVGAQIAYLVNCRSLDRIRPRTGPNRWLLVGIALTIALQLALTYVPFMNRLFHTAPLGWQPWLVVLALSAVSYVLVELDKWRRALARSSAGSASA</sequence>
<evidence type="ECO:0000256" key="12">
    <source>
        <dbReference type="ARBA" id="ARBA00022842"/>
    </source>
</evidence>
<feature type="transmembrane region" description="Helical" evidence="20">
    <location>
        <begin position="660"/>
        <end position="685"/>
    </location>
</feature>
<dbReference type="Proteomes" id="UP000199623">
    <property type="component" value="Unassembled WGS sequence"/>
</dbReference>
<dbReference type="SUPFAM" id="SSF81660">
    <property type="entry name" value="Metal cation-transporting ATPase, ATP-binding domain N"/>
    <property type="match status" value="1"/>
</dbReference>
<comment type="similarity">
    <text evidence="2">Belongs to the cation transport ATPase (P-type) (TC 3.A.3) family. Type IIA subfamily.</text>
</comment>
<evidence type="ECO:0000256" key="2">
    <source>
        <dbReference type="ARBA" id="ARBA00005675"/>
    </source>
</evidence>
<keyword evidence="15" id="KW-0186">Copper</keyword>
<dbReference type="PROSITE" id="PS00154">
    <property type="entry name" value="ATPASE_E1_E2"/>
    <property type="match status" value="1"/>
</dbReference>
<proteinExistence type="inferred from homology"/>
<evidence type="ECO:0000256" key="14">
    <source>
        <dbReference type="ARBA" id="ARBA00022989"/>
    </source>
</evidence>
<dbReference type="InterPro" id="IPR008250">
    <property type="entry name" value="ATPase_P-typ_transduc_dom_A_sf"/>
</dbReference>
<feature type="transmembrane region" description="Helical" evidence="20">
    <location>
        <begin position="110"/>
        <end position="126"/>
    </location>
</feature>
<feature type="transmembrane region" description="Helical" evidence="20">
    <location>
        <begin position="303"/>
        <end position="328"/>
    </location>
</feature>
<keyword evidence="23" id="KW-1185">Reference proteome</keyword>
<comment type="subcellular location">
    <subcellularLocation>
        <location evidence="1">Cell membrane</location>
        <topology evidence="1">Multi-pass membrane protein</topology>
    </subcellularLocation>
</comment>
<name>A0A1G8BL04_9PSEU</name>
<comment type="catalytic activity">
    <reaction evidence="19">
        <text>ATP + H2O = ADP + phosphate + H(+)</text>
        <dbReference type="Rhea" id="RHEA:13065"/>
        <dbReference type="ChEBI" id="CHEBI:15377"/>
        <dbReference type="ChEBI" id="CHEBI:15378"/>
        <dbReference type="ChEBI" id="CHEBI:30616"/>
        <dbReference type="ChEBI" id="CHEBI:43474"/>
        <dbReference type="ChEBI" id="CHEBI:456216"/>
    </reaction>
</comment>
<evidence type="ECO:0000256" key="20">
    <source>
        <dbReference type="SAM" id="Phobius"/>
    </source>
</evidence>
<dbReference type="SUPFAM" id="SSF56784">
    <property type="entry name" value="HAD-like"/>
    <property type="match status" value="1"/>
</dbReference>
<dbReference type="EMBL" id="FNCC01000019">
    <property type="protein sequence ID" value="SDH33831.1"/>
    <property type="molecule type" value="Genomic_DNA"/>
</dbReference>
<dbReference type="SMART" id="SM00831">
    <property type="entry name" value="Cation_ATPase_N"/>
    <property type="match status" value="1"/>
</dbReference>
<evidence type="ECO:0000256" key="7">
    <source>
        <dbReference type="ARBA" id="ARBA00022692"/>
    </source>
</evidence>
<dbReference type="GO" id="GO:0016887">
    <property type="term" value="F:ATP hydrolysis activity"/>
    <property type="evidence" value="ECO:0007669"/>
    <property type="project" value="InterPro"/>
</dbReference>
<evidence type="ECO:0000256" key="1">
    <source>
        <dbReference type="ARBA" id="ARBA00004651"/>
    </source>
</evidence>